<dbReference type="AlphaFoldDB" id="A0A0A0D1X2"/>
<dbReference type="EMBL" id="JANX01000426">
    <property type="protein sequence ID" value="KGM31843.1"/>
    <property type="molecule type" value="Genomic_DNA"/>
</dbReference>
<gene>
    <name evidence="2" type="ORF">P409_24845</name>
</gene>
<name>A0A0A0D1X2_9PROT</name>
<dbReference type="InterPro" id="IPR032609">
    <property type="entry name" value="DUF4893"/>
</dbReference>
<protein>
    <recommendedName>
        <fullName evidence="4">DUF4893 domain-containing protein</fullName>
    </recommendedName>
</protein>
<dbReference type="OrthoDB" id="9153930at2"/>
<evidence type="ECO:0000313" key="3">
    <source>
        <dbReference type="Proteomes" id="UP000029995"/>
    </source>
</evidence>
<evidence type="ECO:0008006" key="4">
    <source>
        <dbReference type="Google" id="ProtNLM"/>
    </source>
</evidence>
<dbReference type="RefSeq" id="WP_034844865.1">
    <property type="nucleotide sequence ID" value="NZ_JANX01000426.1"/>
</dbReference>
<comment type="caution">
    <text evidence="2">The sequence shown here is derived from an EMBL/GenBank/DDBJ whole genome shotgun (WGS) entry which is preliminary data.</text>
</comment>
<keyword evidence="1" id="KW-0732">Signal</keyword>
<dbReference type="Pfam" id="PF16233">
    <property type="entry name" value="DUF4893"/>
    <property type="match status" value="1"/>
</dbReference>
<feature type="signal peptide" evidence="1">
    <location>
        <begin position="1"/>
        <end position="21"/>
    </location>
</feature>
<organism evidence="2 3">
    <name type="scientific">Inquilinus limosus MP06</name>
    <dbReference type="NCBI Taxonomy" id="1398085"/>
    <lineage>
        <taxon>Bacteria</taxon>
        <taxon>Pseudomonadati</taxon>
        <taxon>Pseudomonadota</taxon>
        <taxon>Alphaproteobacteria</taxon>
        <taxon>Rhodospirillales</taxon>
        <taxon>Rhodospirillaceae</taxon>
        <taxon>Inquilinus</taxon>
    </lineage>
</organism>
<proteinExistence type="predicted"/>
<dbReference type="Proteomes" id="UP000029995">
    <property type="component" value="Unassembled WGS sequence"/>
</dbReference>
<sequence length="199" mass="21704">MVLRATLAMVLALAAAVPALADGDLPGKLSADDKQRLESFDSVRGEAIGAARESDDKAAVATLDQILSGKPQAIRGATDLAGTWRCRVAKLGGSDTLPLVIYDWFRCRITDDGAGLRLDKISGSQRTAGTFYDDANPDRLTYVGTSYYGSEGKPKPYGKDAERDQVAYLVRVGPDRLRLEFPSPRFESQFDIMELERSR</sequence>
<evidence type="ECO:0000313" key="2">
    <source>
        <dbReference type="EMBL" id="KGM31843.1"/>
    </source>
</evidence>
<accession>A0A0A0D1X2</accession>
<feature type="chain" id="PRO_5001960352" description="DUF4893 domain-containing protein" evidence="1">
    <location>
        <begin position="22"/>
        <end position="199"/>
    </location>
</feature>
<reference evidence="2 3" key="1">
    <citation type="submission" date="2014-01" db="EMBL/GenBank/DDBJ databases">
        <title>Genome sequence determination for a cystic fibrosis isolate, Inquilinus limosus.</title>
        <authorList>
            <person name="Pino M."/>
            <person name="Di Conza J."/>
            <person name="Gutkind G."/>
        </authorList>
    </citation>
    <scope>NUCLEOTIDE SEQUENCE [LARGE SCALE GENOMIC DNA]</scope>
    <source>
        <strain evidence="2 3">MP06</strain>
    </source>
</reference>
<evidence type="ECO:0000256" key="1">
    <source>
        <dbReference type="SAM" id="SignalP"/>
    </source>
</evidence>